<evidence type="ECO:0000256" key="2">
    <source>
        <dbReference type="SAM" id="MobiDB-lite"/>
    </source>
</evidence>
<sequence>MALLIALLVLMLFHQASTQSEYGYVNIDCGAEDAYLDDENITWFTDYRYVKQGYNQMINKSIQYDPMHTLRAFPELKKNCYTLPAFIQQKYLLRAGFFYGNYDGLSRPPMFDLQFDANSWATVITSIDQPVFYEAVVMARRHNISVCVARTKQGDVPFISTLQIMQLLPGMYSNMDSDHALFKEYRFNFGSNQTVRYPDDKYGRVWEPAPPNSYTNITADFQTLISTVIDDPPFAAIRTAIQSKLPSDPILLSFKLQEQVRPSYISLYFTEVAKLNPGQNRTFDIYFNGQDYNLKLSPIYQTSNEVHGYVVPTGVVFNFNLSLVPSKNSNMPPIVSAMELFTVSETLANGTAPQDVFGLGLIAHFQESLSKWSGDPCLPVPWDCYLANFSIPYLTNFSDMQALEIIDLQNNSLTGEVPSFIWDFPNLKSLNLAYNNFRGTVPEFIINRKVSLNITGTGLIIVVPKKKKSHTGLIVGVIVAVAVALIGFAAFTFINHCIKRDRKVSTMEMSRVEEENQTEPVAGNGSETQCDPQRSSKSFGFSSQRRLKDMEEN</sequence>
<dbReference type="Gene3D" id="3.80.10.10">
    <property type="entry name" value="Ribonuclease Inhibitor"/>
    <property type="match status" value="1"/>
</dbReference>
<evidence type="ECO:0000256" key="4">
    <source>
        <dbReference type="SAM" id="SignalP"/>
    </source>
</evidence>
<evidence type="ECO:0000313" key="7">
    <source>
        <dbReference type="Proteomes" id="UP001085076"/>
    </source>
</evidence>
<comment type="subcellular location">
    <subcellularLocation>
        <location evidence="1">Membrane</location>
        <topology evidence="1">Single-pass membrane protein</topology>
    </subcellularLocation>
</comment>
<dbReference type="SUPFAM" id="SSF52058">
    <property type="entry name" value="L domain-like"/>
    <property type="match status" value="1"/>
</dbReference>
<evidence type="ECO:0000256" key="1">
    <source>
        <dbReference type="ARBA" id="ARBA00004167"/>
    </source>
</evidence>
<dbReference type="Pfam" id="PF00560">
    <property type="entry name" value="LRR_1"/>
    <property type="match status" value="2"/>
</dbReference>
<dbReference type="InterPro" id="IPR001611">
    <property type="entry name" value="Leu-rich_rpt"/>
</dbReference>
<feature type="signal peptide" evidence="4">
    <location>
        <begin position="1"/>
        <end position="18"/>
    </location>
</feature>
<keyword evidence="7" id="KW-1185">Reference proteome</keyword>
<dbReference type="GO" id="GO:0016020">
    <property type="term" value="C:membrane"/>
    <property type="evidence" value="ECO:0007669"/>
    <property type="project" value="UniProtKB-SubCell"/>
</dbReference>
<dbReference type="AlphaFoldDB" id="A0A9D5HKH6"/>
<organism evidence="6 7">
    <name type="scientific">Dioscorea zingiberensis</name>
    <dbReference type="NCBI Taxonomy" id="325984"/>
    <lineage>
        <taxon>Eukaryota</taxon>
        <taxon>Viridiplantae</taxon>
        <taxon>Streptophyta</taxon>
        <taxon>Embryophyta</taxon>
        <taxon>Tracheophyta</taxon>
        <taxon>Spermatophyta</taxon>
        <taxon>Magnoliopsida</taxon>
        <taxon>Liliopsida</taxon>
        <taxon>Dioscoreales</taxon>
        <taxon>Dioscoreaceae</taxon>
        <taxon>Dioscorea</taxon>
    </lineage>
</organism>
<protein>
    <recommendedName>
        <fullName evidence="5">Malectin-like domain-containing protein</fullName>
    </recommendedName>
</protein>
<evidence type="ECO:0000256" key="3">
    <source>
        <dbReference type="SAM" id="Phobius"/>
    </source>
</evidence>
<dbReference type="InterPro" id="IPR024788">
    <property type="entry name" value="Malectin-like_Carb-bd_dom"/>
</dbReference>
<dbReference type="EMBL" id="JAGGNH010000003">
    <property type="protein sequence ID" value="KAJ0979412.1"/>
    <property type="molecule type" value="Genomic_DNA"/>
</dbReference>
<keyword evidence="3" id="KW-1133">Transmembrane helix</keyword>
<keyword evidence="3" id="KW-0812">Transmembrane</keyword>
<dbReference type="PANTHER" id="PTHR45631">
    <property type="entry name" value="OS07G0107800 PROTEIN-RELATED"/>
    <property type="match status" value="1"/>
</dbReference>
<accession>A0A9D5HKH6</accession>
<evidence type="ECO:0000259" key="5">
    <source>
        <dbReference type="Pfam" id="PF12819"/>
    </source>
</evidence>
<gene>
    <name evidence="6" type="ORF">J5N97_014886</name>
</gene>
<dbReference type="PANTHER" id="PTHR45631:SF44">
    <property type="entry name" value="CARBOHYDRATE-BINDING PROTEIN OF THE ER PROTEIN"/>
    <property type="match status" value="1"/>
</dbReference>
<dbReference type="InterPro" id="IPR032675">
    <property type="entry name" value="LRR_dom_sf"/>
</dbReference>
<dbReference type="Pfam" id="PF12819">
    <property type="entry name" value="Malectin_like"/>
    <property type="match status" value="1"/>
</dbReference>
<dbReference type="OrthoDB" id="785492at2759"/>
<dbReference type="Gene3D" id="2.60.120.430">
    <property type="entry name" value="Galactose-binding lectin"/>
    <property type="match status" value="1"/>
</dbReference>
<reference evidence="6" key="1">
    <citation type="submission" date="2021-03" db="EMBL/GenBank/DDBJ databases">
        <authorList>
            <person name="Li Z."/>
            <person name="Yang C."/>
        </authorList>
    </citation>
    <scope>NUCLEOTIDE SEQUENCE</scope>
    <source>
        <strain evidence="6">Dzin_1.0</strain>
        <tissue evidence="6">Leaf</tissue>
    </source>
</reference>
<feature type="chain" id="PRO_5038658736" description="Malectin-like domain-containing protein" evidence="4">
    <location>
        <begin position="19"/>
        <end position="553"/>
    </location>
</feature>
<keyword evidence="4" id="KW-0732">Signal</keyword>
<proteinExistence type="predicted"/>
<feature type="domain" description="Malectin-like" evidence="5">
    <location>
        <begin position="27"/>
        <end position="343"/>
    </location>
</feature>
<comment type="caution">
    <text evidence="6">The sequence shown here is derived from an EMBL/GenBank/DDBJ whole genome shotgun (WGS) entry which is preliminary data.</text>
</comment>
<feature type="transmembrane region" description="Helical" evidence="3">
    <location>
        <begin position="473"/>
        <end position="494"/>
    </location>
</feature>
<feature type="compositionally biased region" description="Polar residues" evidence="2">
    <location>
        <begin position="525"/>
        <end position="544"/>
    </location>
</feature>
<dbReference type="Proteomes" id="UP001085076">
    <property type="component" value="Miscellaneous, Linkage group lg03"/>
</dbReference>
<reference evidence="6" key="2">
    <citation type="journal article" date="2022" name="Hortic Res">
        <title>The genome of Dioscorea zingiberensis sheds light on the biosynthesis, origin and evolution of the medicinally important diosgenin saponins.</title>
        <authorList>
            <person name="Li Y."/>
            <person name="Tan C."/>
            <person name="Li Z."/>
            <person name="Guo J."/>
            <person name="Li S."/>
            <person name="Chen X."/>
            <person name="Wang C."/>
            <person name="Dai X."/>
            <person name="Yang H."/>
            <person name="Song W."/>
            <person name="Hou L."/>
            <person name="Xu J."/>
            <person name="Tong Z."/>
            <person name="Xu A."/>
            <person name="Yuan X."/>
            <person name="Wang W."/>
            <person name="Yang Q."/>
            <person name="Chen L."/>
            <person name="Sun Z."/>
            <person name="Wang K."/>
            <person name="Pan B."/>
            <person name="Chen J."/>
            <person name="Bao Y."/>
            <person name="Liu F."/>
            <person name="Qi X."/>
            <person name="Gang D.R."/>
            <person name="Wen J."/>
            <person name="Li J."/>
        </authorList>
    </citation>
    <scope>NUCLEOTIDE SEQUENCE</scope>
    <source>
        <strain evidence="6">Dzin_1.0</strain>
    </source>
</reference>
<evidence type="ECO:0000313" key="6">
    <source>
        <dbReference type="EMBL" id="KAJ0979412.1"/>
    </source>
</evidence>
<keyword evidence="3" id="KW-0472">Membrane</keyword>
<feature type="region of interest" description="Disordered" evidence="2">
    <location>
        <begin position="511"/>
        <end position="553"/>
    </location>
</feature>
<name>A0A9D5HKH6_9LILI</name>